<protein>
    <recommendedName>
        <fullName evidence="6">Yip1 domain-containing protein</fullName>
    </recommendedName>
</protein>
<reference evidence="7 8" key="1">
    <citation type="submission" date="2016-04" db="EMBL/GenBank/DDBJ databases">
        <title>Chloroflexus islandicus sp. nov., a thermophilic filamentous anoxygenic phototrophic bacterium from geyser Strokkur (Iceland).</title>
        <authorList>
            <person name="Gaisin V.A."/>
            <person name="Kalashnikov A.M."/>
            <person name="Sukhacheva M.V."/>
            <person name="Grouzdev D.S."/>
            <person name="Ivanov T.M."/>
            <person name="Kuznetsov B."/>
            <person name="Gorlenko V.M."/>
        </authorList>
    </citation>
    <scope>NUCLEOTIDE SEQUENCE [LARGE SCALE GENOMIC DNA]</scope>
    <source>
        <strain evidence="8">isl-2</strain>
    </source>
</reference>
<feature type="transmembrane region" description="Helical" evidence="5">
    <location>
        <begin position="200"/>
        <end position="227"/>
    </location>
</feature>
<evidence type="ECO:0000256" key="1">
    <source>
        <dbReference type="ARBA" id="ARBA00004141"/>
    </source>
</evidence>
<evidence type="ECO:0000256" key="3">
    <source>
        <dbReference type="ARBA" id="ARBA00022989"/>
    </source>
</evidence>
<dbReference type="OrthoDB" id="158225at2"/>
<keyword evidence="2 5" id="KW-0812">Transmembrane</keyword>
<dbReference type="RefSeq" id="WP_066787371.1">
    <property type="nucleotide sequence ID" value="NZ_LWQS01000053.1"/>
</dbReference>
<name>A0A178M9U4_9CHLR</name>
<dbReference type="Pfam" id="PF04893">
    <property type="entry name" value="Yip1"/>
    <property type="match status" value="1"/>
</dbReference>
<gene>
    <name evidence="7" type="ORF">A6A03_14250</name>
</gene>
<proteinExistence type="predicted"/>
<feature type="transmembrane region" description="Helical" evidence="5">
    <location>
        <begin position="36"/>
        <end position="56"/>
    </location>
</feature>
<evidence type="ECO:0000256" key="4">
    <source>
        <dbReference type="ARBA" id="ARBA00023136"/>
    </source>
</evidence>
<organism evidence="7 8">
    <name type="scientific">Chloroflexus islandicus</name>
    <dbReference type="NCBI Taxonomy" id="1707952"/>
    <lineage>
        <taxon>Bacteria</taxon>
        <taxon>Bacillati</taxon>
        <taxon>Chloroflexota</taxon>
        <taxon>Chloroflexia</taxon>
        <taxon>Chloroflexales</taxon>
        <taxon>Chloroflexineae</taxon>
        <taxon>Chloroflexaceae</taxon>
        <taxon>Chloroflexus</taxon>
    </lineage>
</organism>
<keyword evidence="8" id="KW-1185">Reference proteome</keyword>
<feature type="transmembrane region" description="Helical" evidence="5">
    <location>
        <begin position="109"/>
        <end position="132"/>
    </location>
</feature>
<dbReference type="AlphaFoldDB" id="A0A178M9U4"/>
<comment type="subcellular location">
    <subcellularLocation>
        <location evidence="1">Membrane</location>
        <topology evidence="1">Multi-pass membrane protein</topology>
    </subcellularLocation>
</comment>
<keyword evidence="4 5" id="KW-0472">Membrane</keyword>
<dbReference type="InterPro" id="IPR006977">
    <property type="entry name" value="Yip1_dom"/>
</dbReference>
<dbReference type="EMBL" id="LWQS01000053">
    <property type="protein sequence ID" value="OAN45522.1"/>
    <property type="molecule type" value="Genomic_DNA"/>
</dbReference>
<dbReference type="Proteomes" id="UP000078287">
    <property type="component" value="Unassembled WGS sequence"/>
</dbReference>
<comment type="caution">
    <text evidence="7">The sequence shown here is derived from an EMBL/GenBank/DDBJ whole genome shotgun (WGS) entry which is preliminary data.</text>
</comment>
<dbReference type="GO" id="GO:0016020">
    <property type="term" value="C:membrane"/>
    <property type="evidence" value="ECO:0007669"/>
    <property type="project" value="UniProtKB-SubCell"/>
</dbReference>
<evidence type="ECO:0000313" key="7">
    <source>
        <dbReference type="EMBL" id="OAN45522.1"/>
    </source>
</evidence>
<evidence type="ECO:0000256" key="2">
    <source>
        <dbReference type="ARBA" id="ARBA00022692"/>
    </source>
</evidence>
<feature type="domain" description="Yip1" evidence="6">
    <location>
        <begin position="14"/>
        <end position="215"/>
    </location>
</feature>
<accession>A0A178M9U4</accession>
<sequence>MESLSYLFRLSTAGLFLDPNAFRAQRDNPATLRDGFLVVALVGIVVGAASVIGNLLSTLASPDLLAVLDVVQRGIERTPLFAELQRVNPALDLEPFFTQLAQIVVPLRWSGLIGAIATPFVYLLSWLIYGFVAHLAARSLGGEGTFAQTLGCTALASGANWLAVVQIVPFAQVAGTTVLGLIGCYLGLRAAHNLPAWRAFWAALIGPIVLVVLLMLFSCGALAVLVATAQGR</sequence>
<dbReference type="STRING" id="1707952.A6A03_14250"/>
<keyword evidence="3 5" id="KW-1133">Transmembrane helix</keyword>
<evidence type="ECO:0000256" key="5">
    <source>
        <dbReference type="SAM" id="Phobius"/>
    </source>
</evidence>
<evidence type="ECO:0000313" key="8">
    <source>
        <dbReference type="Proteomes" id="UP000078287"/>
    </source>
</evidence>
<evidence type="ECO:0000259" key="6">
    <source>
        <dbReference type="Pfam" id="PF04893"/>
    </source>
</evidence>
<feature type="transmembrane region" description="Helical" evidence="5">
    <location>
        <begin position="170"/>
        <end position="188"/>
    </location>
</feature>